<evidence type="ECO:0000313" key="3">
    <source>
        <dbReference type="Proteomes" id="UP000203359"/>
    </source>
</evidence>
<sequence length="191" mass="21922">MDLYYLIHETSFTSLFGILKSGHIFTSSKTQEIMEARGQGGKNRRLTSDPAMSLKMTNFYELYDEVDGVYMRLCLKTESLRTQFSDCVMLFSSLLLKNYEFVINTEENFGFLISEEGVVGESQFSGEPGFSITSLESMYLLEDYPNILGNEVLIRNDVNLKYLRSVFFNTPPPDDLVTVLENKRIPYFNIS</sequence>
<reference evidence="1 3" key="4">
    <citation type="journal article" date="2002" name="J. Gen. Virol.">
        <title>The expansion of a hypervariable, non-hr ori-like region in the genome of Cryptophlebia leucotreta granulovirus provides in vivo evidence for the utilization of baculovirus non-hr oris during replication.</title>
        <authorList>
            <person name="Jehle J.A."/>
        </authorList>
    </citation>
    <scope>NUCLEOTIDE SEQUENCE [LARGE SCALE GENOMIC DNA]</scope>
    <source>
        <strain evidence="1">CV3</strain>
    </source>
</reference>
<reference evidence="1 3" key="5">
    <citation type="journal article" date="2003" name="Virology">
        <title>The genome of the Cryptophlebia leucotreta granulovirus.</title>
        <authorList>
            <person name="Lange M."/>
            <person name="Jehle J.A."/>
        </authorList>
    </citation>
    <scope>NUCLEOTIDE SEQUENCE [LARGE SCALE GENOMIC DNA]</scope>
    <source>
        <strain evidence="1">CV3</strain>
    </source>
</reference>
<name>Q7T5Q6_GVCL</name>
<reference evidence="1" key="6">
    <citation type="submission" date="2003-02" db="EMBL/GenBank/DDBJ databases">
        <authorList>
            <person name="Lange M."/>
            <person name="Jehle J.A."/>
        </authorList>
    </citation>
    <scope>NUCLEOTIDE SEQUENCE</scope>
    <source>
        <strain evidence="1">CV3</strain>
    </source>
</reference>
<dbReference type="KEGG" id="vg:1725040"/>
<evidence type="ECO:0000313" key="1">
    <source>
        <dbReference type="EMBL" id="AAQ21628.1"/>
    </source>
</evidence>
<reference evidence="1 3" key="3">
    <citation type="journal article" date="1994" name="J. Gen. Virol.">
        <title>The granulin gene region of Cryptophlebia leucotreta granulosis virus: sequence analysis and phylogenetic considerations.</title>
        <authorList>
            <person name="Jehle J.A."/>
            <person name="Backhaus H."/>
        </authorList>
    </citation>
    <scope>NUCLEOTIDE SEQUENCE [LARGE SCALE GENOMIC DNA]</scope>
    <source>
        <strain evidence="1">CV3</strain>
    </source>
</reference>
<dbReference type="GeneID" id="1725040"/>
<dbReference type="EMBL" id="MF974563">
    <property type="protein sequence ID" value="AUF82028.1"/>
    <property type="molecule type" value="Genomic_DNA"/>
</dbReference>
<organism evidence="1 3">
    <name type="scientific">Cryptophlebia leucotreta granulosis virus</name>
    <name type="common">ClGV</name>
    <name type="synonym">Cryptophlebia leucotreta granulovirus</name>
    <dbReference type="NCBI Taxonomy" id="35254"/>
    <lineage>
        <taxon>Viruses</taxon>
        <taxon>Viruses incertae sedis</taxon>
        <taxon>Naldaviricetes</taxon>
        <taxon>Lefavirales</taxon>
        <taxon>Baculoviridae</taxon>
        <taxon>Betabaculovirus</taxon>
        <taxon>Betabaculovirus cryleucotretae</taxon>
    </lineage>
</organism>
<organismHost>
    <name type="scientific">Tortricidae</name>
    <dbReference type="NCBI Taxonomy" id="7139"/>
</organismHost>
<dbReference type="OrthoDB" id="20233at10239"/>
<dbReference type="Proteomes" id="UP000203359">
    <property type="component" value="Segment"/>
</dbReference>
<dbReference type="RefSeq" id="NP_891880.1">
    <property type="nucleotide sequence ID" value="NC_005068.1"/>
</dbReference>
<dbReference type="EMBL" id="AY229987">
    <property type="protein sequence ID" value="AAQ21628.1"/>
    <property type="molecule type" value="Genomic_DNA"/>
</dbReference>
<evidence type="ECO:0000313" key="2">
    <source>
        <dbReference type="EMBL" id="AUF82028.1"/>
    </source>
</evidence>
<keyword evidence="3" id="KW-1185">Reference proteome</keyword>
<proteinExistence type="predicted"/>
<reference evidence="1 3" key="2">
    <citation type="journal article" date="1994" name="J. Gen. Virol.">
        <title>Genome organization of the DNA-binding protein gene region of Cryptophlebia leucotreta granulosis virus is closely related to that of nuclear polyhedrosis viruses.</title>
        <authorList>
            <person name="Jehle J.A."/>
            <person name="Backhaus H."/>
        </authorList>
    </citation>
    <scope>NUCLEOTIDE SEQUENCE [LARGE SCALE GENOMIC DNA]</scope>
    <source>
        <strain evidence="1">CV3</strain>
    </source>
</reference>
<dbReference type="Pfam" id="PF19181">
    <property type="entry name" value="DUF5863"/>
    <property type="match status" value="1"/>
</dbReference>
<reference evidence="2" key="7">
    <citation type="journal article" date="2017" name="Int. J. Mol. Sci.">
        <title>Genome Analysis and Genetic Stability of the Cryptophlebia leucotreta Granulovirus (CrleGV-SA) after 15 Years of Commercial Use as a Biopesticide.</title>
        <authorList>
            <person name="van der Merwe M."/>
            <person name="Jukes M.D."/>
            <person name="Rabalski L."/>
            <person name="Knox C."/>
            <person name="Opoku-Debrah J.K."/>
            <person name="Moore S.D."/>
            <person name="Krejmer-Rabalska M."/>
            <person name="Szewczyk B."/>
            <person name="Hill M.P."/>
        </authorList>
    </citation>
    <scope>NUCLEOTIDE SEQUENCE</scope>
    <source>
        <strain evidence="2">CrleGV-SA</strain>
    </source>
</reference>
<dbReference type="InterPro" id="IPR043846">
    <property type="entry name" value="DUF5863"/>
</dbReference>
<accession>Q7T5Q6</accession>
<protein>
    <submittedName>
        <fullName evidence="1">Uncharacterized protein</fullName>
    </submittedName>
</protein>
<reference evidence="1" key="1">
    <citation type="submission" date="1993-12" db="EMBL/GenBank/DDBJ databases">
        <authorList>
            <person name="Jehle J."/>
        </authorList>
    </citation>
    <scope>NUCLEOTIDE SEQUENCE</scope>
    <source>
        <strain evidence="1">CV3</strain>
    </source>
</reference>